<dbReference type="InterPro" id="IPR047930">
    <property type="entry name" value="Transpos_IS6"/>
</dbReference>
<gene>
    <name evidence="2" type="ORF">GCM10009030_02320</name>
</gene>
<reference evidence="2" key="2">
    <citation type="submission" date="2020-09" db="EMBL/GenBank/DDBJ databases">
        <authorList>
            <person name="Sun Q."/>
            <person name="Ohkuma M."/>
        </authorList>
    </citation>
    <scope>NUCLEOTIDE SEQUENCE</scope>
    <source>
        <strain evidence="2">JCM 17820</strain>
    </source>
</reference>
<dbReference type="NCBIfam" id="NF033587">
    <property type="entry name" value="transpos_IS6"/>
    <property type="match status" value="1"/>
</dbReference>
<dbReference type="EMBL" id="BMOU01000001">
    <property type="protein sequence ID" value="GGN85616.1"/>
    <property type="molecule type" value="Genomic_DNA"/>
</dbReference>
<organism evidence="2 3">
    <name type="scientific">Haloarcula pellucida</name>
    <dbReference type="NCBI Taxonomy" id="1427151"/>
    <lineage>
        <taxon>Archaea</taxon>
        <taxon>Methanobacteriati</taxon>
        <taxon>Methanobacteriota</taxon>
        <taxon>Stenosarchaea group</taxon>
        <taxon>Halobacteria</taxon>
        <taxon>Halobacteriales</taxon>
        <taxon>Haloarculaceae</taxon>
        <taxon>Haloarcula</taxon>
    </lineage>
</organism>
<sequence length="212" mass="24600">MSEIDRLTGDSDWIDLDFVERERTPEQIVEMGIQLHLAVLSPSNTKQHLERLGVQRSRTAIHNWVQKADLQPTGTRSSNYVAVDETVIQLGTERYWLYAAVDPTTNEFLHVRLFPTTNSGLTLVFLRELREKHNIDDATFLIDDAAHLKDALSRLGLRFHIRRHGNRNSVERIFREVKRRTSSFSNTFSHVEPATAESWLEAFAVWWNRCQS</sequence>
<comment type="caution">
    <text evidence="2">The sequence shown here is derived from an EMBL/GenBank/DDBJ whole genome shotgun (WGS) entry which is preliminary data.</text>
</comment>
<name>A0A830GGT1_9EURY</name>
<accession>A0A830GGT1</accession>
<dbReference type="InterPro" id="IPR012337">
    <property type="entry name" value="RNaseH-like_sf"/>
</dbReference>
<dbReference type="AlphaFoldDB" id="A0A830GGT1"/>
<evidence type="ECO:0000259" key="1">
    <source>
        <dbReference type="Pfam" id="PF13610"/>
    </source>
</evidence>
<dbReference type="SUPFAM" id="SSF53098">
    <property type="entry name" value="Ribonuclease H-like"/>
    <property type="match status" value="1"/>
</dbReference>
<dbReference type="PANTHER" id="PTHR39967:SF1">
    <property type="entry name" value="ISH14-TYPE TRANSPOSASE HSIRS44"/>
    <property type="match status" value="1"/>
</dbReference>
<proteinExistence type="predicted"/>
<dbReference type="PANTHER" id="PTHR39967">
    <property type="match status" value="1"/>
</dbReference>
<dbReference type="InterPro" id="IPR032874">
    <property type="entry name" value="DDE_dom"/>
</dbReference>
<evidence type="ECO:0000313" key="2">
    <source>
        <dbReference type="EMBL" id="GGN85616.1"/>
    </source>
</evidence>
<evidence type="ECO:0000313" key="3">
    <source>
        <dbReference type="Proteomes" id="UP000605784"/>
    </source>
</evidence>
<dbReference type="Proteomes" id="UP000605784">
    <property type="component" value="Unassembled WGS sequence"/>
</dbReference>
<dbReference type="Pfam" id="PF13610">
    <property type="entry name" value="DDE_Tnp_IS240"/>
    <property type="match status" value="1"/>
</dbReference>
<feature type="domain" description="DDE" evidence="1">
    <location>
        <begin position="81"/>
        <end position="184"/>
    </location>
</feature>
<keyword evidence="3" id="KW-1185">Reference proteome</keyword>
<protein>
    <submittedName>
        <fullName evidence="2">IS6 family transposase</fullName>
    </submittedName>
</protein>
<dbReference type="RefSeq" id="WP_188993779.1">
    <property type="nucleotide sequence ID" value="NZ_BMOU01000001.1"/>
</dbReference>
<reference evidence="2" key="1">
    <citation type="journal article" date="2014" name="Int. J. Syst. Evol. Microbiol.">
        <title>Complete genome sequence of Corynebacterium casei LMG S-19264T (=DSM 44701T), isolated from a smear-ripened cheese.</title>
        <authorList>
            <consortium name="US DOE Joint Genome Institute (JGI-PGF)"/>
            <person name="Walter F."/>
            <person name="Albersmeier A."/>
            <person name="Kalinowski J."/>
            <person name="Ruckert C."/>
        </authorList>
    </citation>
    <scope>NUCLEOTIDE SEQUENCE</scope>
    <source>
        <strain evidence="2">JCM 17820</strain>
    </source>
</reference>